<dbReference type="Gene3D" id="3.30.70.920">
    <property type="match status" value="1"/>
</dbReference>
<feature type="domain" description="HTH asnC-type" evidence="4">
    <location>
        <begin position="4"/>
        <end position="65"/>
    </location>
</feature>
<dbReference type="InterPro" id="IPR019887">
    <property type="entry name" value="Tscrpt_reg_AsnC/Lrp_C"/>
</dbReference>
<dbReference type="Pfam" id="PF13412">
    <property type="entry name" value="HTH_24"/>
    <property type="match status" value="1"/>
</dbReference>
<dbReference type="PROSITE" id="PS50956">
    <property type="entry name" value="HTH_ASNC_2"/>
    <property type="match status" value="1"/>
</dbReference>
<dbReference type="SUPFAM" id="SSF54909">
    <property type="entry name" value="Dimeric alpha+beta barrel"/>
    <property type="match status" value="1"/>
</dbReference>
<dbReference type="InterPro" id="IPR000485">
    <property type="entry name" value="AsnC-type_HTH_dom"/>
</dbReference>
<dbReference type="GO" id="GO:0005829">
    <property type="term" value="C:cytosol"/>
    <property type="evidence" value="ECO:0007669"/>
    <property type="project" value="TreeGrafter"/>
</dbReference>
<dbReference type="InterPro" id="IPR036390">
    <property type="entry name" value="WH_DNA-bd_sf"/>
</dbReference>
<evidence type="ECO:0000256" key="3">
    <source>
        <dbReference type="ARBA" id="ARBA00023163"/>
    </source>
</evidence>
<accession>A0AA37BRN9</accession>
<dbReference type="PANTHER" id="PTHR30154:SF34">
    <property type="entry name" value="TRANSCRIPTIONAL REGULATOR AZLB"/>
    <property type="match status" value="1"/>
</dbReference>
<dbReference type="InterPro" id="IPR036388">
    <property type="entry name" value="WH-like_DNA-bd_sf"/>
</dbReference>
<keyword evidence="6" id="KW-1185">Reference proteome</keyword>
<dbReference type="SUPFAM" id="SSF46785">
    <property type="entry name" value="Winged helix' DNA-binding domain"/>
    <property type="match status" value="1"/>
</dbReference>
<dbReference type="Gene3D" id="1.10.10.10">
    <property type="entry name" value="Winged helix-like DNA-binding domain superfamily/Winged helix DNA-binding domain"/>
    <property type="match status" value="1"/>
</dbReference>
<evidence type="ECO:0000256" key="2">
    <source>
        <dbReference type="ARBA" id="ARBA00023125"/>
    </source>
</evidence>
<dbReference type="InterPro" id="IPR011008">
    <property type="entry name" value="Dimeric_a/b-barrel"/>
</dbReference>
<organism evidence="5 6">
    <name type="scientific">Thermogymnomonas acidicola</name>
    <dbReference type="NCBI Taxonomy" id="399579"/>
    <lineage>
        <taxon>Archaea</taxon>
        <taxon>Methanobacteriati</taxon>
        <taxon>Thermoplasmatota</taxon>
        <taxon>Thermoplasmata</taxon>
        <taxon>Thermoplasmatales</taxon>
        <taxon>Thermogymnomonas</taxon>
    </lineage>
</organism>
<evidence type="ECO:0000256" key="1">
    <source>
        <dbReference type="ARBA" id="ARBA00023015"/>
    </source>
</evidence>
<sequence length="144" mass="16147">MSGLDKKDILIIRYLSEHGRDKISNISSSLGIPRATVFERIQKLVASGYIKKFTIEVDFEKLGLPILSYILLHHGLGSVEDTLRRLSSLDCVVSAALTTGCWDIIMLTAHRSMKDLSDFVVNELQRLTGSGNFQILPVMRLEKQ</sequence>
<dbReference type="PANTHER" id="PTHR30154">
    <property type="entry name" value="LEUCINE-RESPONSIVE REGULATORY PROTEIN"/>
    <property type="match status" value="1"/>
</dbReference>
<name>A0AA37BRN9_9ARCH</name>
<dbReference type="GO" id="GO:0043565">
    <property type="term" value="F:sequence-specific DNA binding"/>
    <property type="evidence" value="ECO:0007669"/>
    <property type="project" value="InterPro"/>
</dbReference>
<gene>
    <name evidence="5" type="ORF">GCM10007108_07430</name>
</gene>
<dbReference type="PRINTS" id="PR00033">
    <property type="entry name" value="HTHASNC"/>
</dbReference>
<dbReference type="GO" id="GO:0043200">
    <property type="term" value="P:response to amino acid"/>
    <property type="evidence" value="ECO:0007669"/>
    <property type="project" value="TreeGrafter"/>
</dbReference>
<reference evidence="5" key="2">
    <citation type="submission" date="2022-09" db="EMBL/GenBank/DDBJ databases">
        <authorList>
            <person name="Sun Q."/>
            <person name="Ohkuma M."/>
        </authorList>
    </citation>
    <scope>NUCLEOTIDE SEQUENCE</scope>
    <source>
        <strain evidence="5">JCM 13583</strain>
    </source>
</reference>
<proteinExistence type="predicted"/>
<dbReference type="RefSeq" id="WP_188680431.1">
    <property type="nucleotide sequence ID" value="NZ_BMNY01000001.1"/>
</dbReference>
<keyword evidence="3" id="KW-0804">Transcription</keyword>
<dbReference type="Proteomes" id="UP000632195">
    <property type="component" value="Unassembled WGS sequence"/>
</dbReference>
<dbReference type="AlphaFoldDB" id="A0AA37BRN9"/>
<dbReference type="Pfam" id="PF01037">
    <property type="entry name" value="AsnC_trans_reg"/>
    <property type="match status" value="1"/>
</dbReference>
<reference evidence="5" key="1">
    <citation type="journal article" date="2014" name="Int. J. Syst. Evol. Microbiol.">
        <title>Complete genome sequence of Corynebacterium casei LMG S-19264T (=DSM 44701T), isolated from a smear-ripened cheese.</title>
        <authorList>
            <consortium name="US DOE Joint Genome Institute (JGI-PGF)"/>
            <person name="Walter F."/>
            <person name="Albersmeier A."/>
            <person name="Kalinowski J."/>
            <person name="Ruckert C."/>
        </authorList>
    </citation>
    <scope>NUCLEOTIDE SEQUENCE</scope>
    <source>
        <strain evidence="5">JCM 13583</strain>
    </source>
</reference>
<comment type="caution">
    <text evidence="5">The sequence shown here is derived from an EMBL/GenBank/DDBJ whole genome shotgun (WGS) entry which is preliminary data.</text>
</comment>
<dbReference type="InterPro" id="IPR019888">
    <property type="entry name" value="Tscrpt_reg_AsnC-like"/>
</dbReference>
<dbReference type="SMART" id="SM00344">
    <property type="entry name" value="HTH_ASNC"/>
    <property type="match status" value="1"/>
</dbReference>
<evidence type="ECO:0000259" key="4">
    <source>
        <dbReference type="PROSITE" id="PS50956"/>
    </source>
</evidence>
<evidence type="ECO:0000313" key="6">
    <source>
        <dbReference type="Proteomes" id="UP000632195"/>
    </source>
</evidence>
<protein>
    <recommendedName>
        <fullName evidence="4">HTH asnC-type domain-containing protein</fullName>
    </recommendedName>
</protein>
<evidence type="ECO:0000313" key="5">
    <source>
        <dbReference type="EMBL" id="GGM71807.1"/>
    </source>
</evidence>
<keyword evidence="2" id="KW-0238">DNA-binding</keyword>
<keyword evidence="1" id="KW-0805">Transcription regulation</keyword>
<dbReference type="EMBL" id="BMNY01000001">
    <property type="protein sequence ID" value="GGM71807.1"/>
    <property type="molecule type" value="Genomic_DNA"/>
</dbReference>